<feature type="transmembrane region" description="Helical" evidence="4">
    <location>
        <begin position="456"/>
        <end position="474"/>
    </location>
</feature>
<dbReference type="Gene3D" id="3.30.565.10">
    <property type="entry name" value="Histidine kinase-like ATPase, C-terminal domain"/>
    <property type="match status" value="1"/>
</dbReference>
<comment type="caution">
    <text evidence="6">The sequence shown here is derived from an EMBL/GenBank/DDBJ whole genome shotgun (WGS) entry which is preliminary data.</text>
</comment>
<evidence type="ECO:0000313" key="7">
    <source>
        <dbReference type="Proteomes" id="UP000192366"/>
    </source>
</evidence>
<feature type="transmembrane region" description="Helical" evidence="4">
    <location>
        <begin position="398"/>
        <end position="418"/>
    </location>
</feature>
<evidence type="ECO:0000256" key="1">
    <source>
        <dbReference type="ARBA" id="ARBA00022679"/>
    </source>
</evidence>
<dbReference type="STRING" id="564198.BST17_03440"/>
<name>A0A1W9Z373_MYCBA</name>
<dbReference type="GO" id="GO:0016301">
    <property type="term" value="F:kinase activity"/>
    <property type="evidence" value="ECO:0007669"/>
    <property type="project" value="UniProtKB-KW"/>
</dbReference>
<feature type="transmembrane region" description="Helical" evidence="4">
    <location>
        <begin position="535"/>
        <end position="556"/>
    </location>
</feature>
<sequence>MPVPRSGHDPAVHVSEQQVIGGAQEISVVLLNSVTLVASGSALLLPGTPETTAGVVALALLVWWAIYRLLTRSTAPIHLAIDFGYVLAVSAAVPVFGVDQQLLYTNSVPQVIAGTAVISAALAAPPKVSLPAALAITGAYAIGCAQVVGWSQVVHLPMIYYMLPIEWVVTTALVSTARAVARRVDAARAENNEAVLRDALAAAMRDHELEHMALVHDTAASTLHLVGEGAKISPDRIAAQARRDLALLAEDHLSIASDADVDIVAALRREIALATTPVQLAGLDRLILDGRSANAVVAVVRESLNNAERHAQATSVVIDVAPSGVTVTDDGIGFDPVNTTLGHGVTESIVGRMRRARGTASVQSAPGQGTVVTLKWNQAREPVETRHANDAYQFTDRILVRFGIAIVIIAVLQLAVAVPQTAFQTPYPAIQFALGGIAVLVALAGIPRVLGRGPDLTVPALFVMAVVVAAQSLLMPDDRLGSPAQWTMYATTLCVLPYLLRHSWQISVSVMVLFWLGISVLNFVQYPGIAAAFNLALYTAGVFVVQLLVLAFPVWLRRAHAIAVAENRERWAQDAQRRISEALHDDYVRRTSKLIRGVFPLLQTLSTGTIDADIRWRARIESRRLRLYIYQARTYSHPLVADLRPAIEAADARGVVVSLNTDGDLPRLTPEVRRRLLEPIETTLALARDNARVGLMVAPGELVASIICDNGGIDIEPRPGDGDTPRIEVTEIGDTVWVSVHHQMSDSDIPADECAEIA</sequence>
<dbReference type="AlphaFoldDB" id="A0A1W9Z373"/>
<accession>A0A1W9Z373</accession>
<keyword evidence="1" id="KW-0808">Transferase</keyword>
<feature type="transmembrane region" description="Helical" evidence="4">
    <location>
        <begin position="132"/>
        <end position="153"/>
    </location>
</feature>
<feature type="transmembrane region" description="Helical" evidence="4">
    <location>
        <begin position="430"/>
        <end position="449"/>
    </location>
</feature>
<feature type="transmembrane region" description="Helical" evidence="4">
    <location>
        <begin position="51"/>
        <end position="70"/>
    </location>
</feature>
<organism evidence="6 7">
    <name type="scientific">Mycolicibacterium bacteremicum</name>
    <name type="common">Mycobacterium bacteremicum</name>
    <dbReference type="NCBI Taxonomy" id="564198"/>
    <lineage>
        <taxon>Bacteria</taxon>
        <taxon>Bacillati</taxon>
        <taxon>Actinomycetota</taxon>
        <taxon>Actinomycetes</taxon>
        <taxon>Mycobacteriales</taxon>
        <taxon>Mycobacteriaceae</taxon>
        <taxon>Mycolicibacterium</taxon>
    </lineage>
</organism>
<evidence type="ECO:0000259" key="5">
    <source>
        <dbReference type="Pfam" id="PF02518"/>
    </source>
</evidence>
<dbReference type="SUPFAM" id="SSF55874">
    <property type="entry name" value="ATPase domain of HSP90 chaperone/DNA topoisomerase II/histidine kinase"/>
    <property type="match status" value="1"/>
</dbReference>
<dbReference type="InterPro" id="IPR003594">
    <property type="entry name" value="HATPase_dom"/>
</dbReference>
<feature type="transmembrane region" description="Helical" evidence="4">
    <location>
        <begin position="512"/>
        <end position="529"/>
    </location>
</feature>
<dbReference type="RefSeq" id="WP_133053505.1">
    <property type="nucleotide sequence ID" value="NZ_JACKVM010000008.1"/>
</dbReference>
<dbReference type="PANTHER" id="PTHR24421">
    <property type="entry name" value="NITRATE/NITRITE SENSOR PROTEIN NARX-RELATED"/>
    <property type="match status" value="1"/>
</dbReference>
<dbReference type="Proteomes" id="UP000192366">
    <property type="component" value="Unassembled WGS sequence"/>
</dbReference>
<dbReference type="OrthoDB" id="3534856at2"/>
<feature type="transmembrane region" description="Helical" evidence="4">
    <location>
        <begin position="77"/>
        <end position="96"/>
    </location>
</feature>
<keyword evidence="4" id="KW-0812">Transmembrane</keyword>
<feature type="transmembrane region" description="Helical" evidence="4">
    <location>
        <begin position="108"/>
        <end position="125"/>
    </location>
</feature>
<dbReference type="GO" id="GO:0000160">
    <property type="term" value="P:phosphorelay signal transduction system"/>
    <property type="evidence" value="ECO:0007669"/>
    <property type="project" value="UniProtKB-KW"/>
</dbReference>
<dbReference type="InterPro" id="IPR050482">
    <property type="entry name" value="Sensor_HK_TwoCompSys"/>
</dbReference>
<keyword evidence="7" id="KW-1185">Reference proteome</keyword>
<dbReference type="Pfam" id="PF02518">
    <property type="entry name" value="HATPase_c"/>
    <property type="match status" value="1"/>
</dbReference>
<protein>
    <recommendedName>
        <fullName evidence="5">Histidine kinase/HSP90-like ATPase domain-containing protein</fullName>
    </recommendedName>
</protein>
<dbReference type="CDD" id="cd16917">
    <property type="entry name" value="HATPase_UhpB-NarQ-NarX-like"/>
    <property type="match status" value="1"/>
</dbReference>
<keyword evidence="3" id="KW-0902">Two-component regulatory system</keyword>
<evidence type="ECO:0000256" key="3">
    <source>
        <dbReference type="ARBA" id="ARBA00023012"/>
    </source>
</evidence>
<reference evidence="6 7" key="1">
    <citation type="submission" date="2017-02" db="EMBL/GenBank/DDBJ databases">
        <title>The new phylogeny of genus Mycobacterium.</title>
        <authorList>
            <person name="Tortoli E."/>
            <person name="Trovato A."/>
            <person name="Cirillo D.M."/>
        </authorList>
    </citation>
    <scope>NUCLEOTIDE SEQUENCE [LARGE SCALE GENOMIC DNA]</scope>
    <source>
        <strain evidence="6 7">DSM 45578</strain>
    </source>
</reference>
<gene>
    <name evidence="6" type="ORF">BST17_03440</name>
</gene>
<dbReference type="InterPro" id="IPR036890">
    <property type="entry name" value="HATPase_C_sf"/>
</dbReference>
<feature type="transmembrane region" description="Helical" evidence="4">
    <location>
        <begin position="159"/>
        <end position="181"/>
    </location>
</feature>
<evidence type="ECO:0000256" key="4">
    <source>
        <dbReference type="SAM" id="Phobius"/>
    </source>
</evidence>
<feature type="domain" description="Histidine kinase/HSP90-like ATPase" evidence="5">
    <location>
        <begin position="295"/>
        <end position="377"/>
    </location>
</feature>
<keyword evidence="2" id="KW-0418">Kinase</keyword>
<evidence type="ECO:0000313" key="6">
    <source>
        <dbReference type="EMBL" id="ORA06707.1"/>
    </source>
</evidence>
<keyword evidence="4" id="KW-0472">Membrane</keyword>
<proteinExistence type="predicted"/>
<evidence type="ECO:0000256" key="2">
    <source>
        <dbReference type="ARBA" id="ARBA00022777"/>
    </source>
</evidence>
<dbReference type="EMBL" id="MVHJ01000002">
    <property type="protein sequence ID" value="ORA06707.1"/>
    <property type="molecule type" value="Genomic_DNA"/>
</dbReference>
<keyword evidence="4" id="KW-1133">Transmembrane helix</keyword>